<comment type="subcellular location">
    <subcellularLocation>
        <location evidence="1">Cell outer membrane</location>
    </subcellularLocation>
</comment>
<dbReference type="PANTHER" id="PTHR36920:SF1">
    <property type="entry name" value="OUTER MEMBRANE PROTEIN W"/>
    <property type="match status" value="1"/>
</dbReference>
<dbReference type="PANTHER" id="PTHR36920">
    <property type="match status" value="1"/>
</dbReference>
<protein>
    <submittedName>
        <fullName evidence="3">Outer membrane beta-barrel protein</fullName>
    </submittedName>
</protein>
<feature type="chain" id="PRO_5045406610" evidence="2">
    <location>
        <begin position="24"/>
        <end position="224"/>
    </location>
</feature>
<evidence type="ECO:0000313" key="3">
    <source>
        <dbReference type="EMBL" id="MBQ0935388.1"/>
    </source>
</evidence>
<keyword evidence="2" id="KW-0732">Signal</keyword>
<dbReference type="InterPro" id="IPR011250">
    <property type="entry name" value="OMP/PagP_B-barrel"/>
</dbReference>
<evidence type="ECO:0000256" key="1">
    <source>
        <dbReference type="ARBA" id="ARBA00004442"/>
    </source>
</evidence>
<dbReference type="RefSeq" id="WP_210808299.1">
    <property type="nucleotide sequence ID" value="NZ_JAGQDG010000003.1"/>
</dbReference>
<evidence type="ECO:0000313" key="4">
    <source>
        <dbReference type="Proteomes" id="UP000672097"/>
    </source>
</evidence>
<reference evidence="3 4" key="1">
    <citation type="submission" date="2021-04" db="EMBL/GenBank/DDBJ databases">
        <title>The genome sequence of type strain Ideonella paludis KCTC 32238.</title>
        <authorList>
            <person name="Liu Y."/>
        </authorList>
    </citation>
    <scope>NUCLEOTIDE SEQUENCE [LARGE SCALE GENOMIC DNA]</scope>
    <source>
        <strain evidence="3 4">KCTC 32238</strain>
    </source>
</reference>
<evidence type="ECO:0000256" key="2">
    <source>
        <dbReference type="SAM" id="SignalP"/>
    </source>
</evidence>
<sequence length="224" mass="23203">MGTRLKLSVVAAAALLSATAAQAQYAGTLMARIGATQISPDVTSGDLSAPAFAGTKADIKSDVQPTGGVTWMWSDNVSVDIPLALGFTHEIVGDGAIAGVGKIGEVKALPMTLLMQYRFGDARSMVRPYIGFGPTYAKFYKARSTAALSALTGGTPTTPTTLSVESKWAATVQLGVSVAINSKWSVDAAVLKTKLSTRTTLSTGQTLDAKLDPTSFTVGVSYAY</sequence>
<dbReference type="InterPro" id="IPR005618">
    <property type="entry name" value="OMPW"/>
</dbReference>
<gene>
    <name evidence="3" type="ORF">KAK11_08620</name>
</gene>
<dbReference type="Proteomes" id="UP000672097">
    <property type="component" value="Unassembled WGS sequence"/>
</dbReference>
<organism evidence="3 4">
    <name type="scientific">Ideonella paludis</name>
    <dbReference type="NCBI Taxonomy" id="1233411"/>
    <lineage>
        <taxon>Bacteria</taxon>
        <taxon>Pseudomonadati</taxon>
        <taxon>Pseudomonadota</taxon>
        <taxon>Betaproteobacteria</taxon>
        <taxon>Burkholderiales</taxon>
        <taxon>Sphaerotilaceae</taxon>
        <taxon>Ideonella</taxon>
    </lineage>
</organism>
<keyword evidence="4" id="KW-1185">Reference proteome</keyword>
<dbReference type="SUPFAM" id="SSF56925">
    <property type="entry name" value="OMPA-like"/>
    <property type="match status" value="1"/>
</dbReference>
<dbReference type="Pfam" id="PF03922">
    <property type="entry name" value="OmpW"/>
    <property type="match status" value="1"/>
</dbReference>
<feature type="signal peptide" evidence="2">
    <location>
        <begin position="1"/>
        <end position="23"/>
    </location>
</feature>
<dbReference type="EMBL" id="JAGQDG010000003">
    <property type="protein sequence ID" value="MBQ0935388.1"/>
    <property type="molecule type" value="Genomic_DNA"/>
</dbReference>
<comment type="caution">
    <text evidence="3">The sequence shown here is derived from an EMBL/GenBank/DDBJ whole genome shotgun (WGS) entry which is preliminary data.</text>
</comment>
<proteinExistence type="predicted"/>
<accession>A0ABS5DW61</accession>
<dbReference type="Gene3D" id="2.40.160.20">
    <property type="match status" value="1"/>
</dbReference>
<name>A0ABS5DW61_9BURK</name>